<dbReference type="VEuPathDB" id="FungiDB:ASPNIDRAFT2_1168382"/>
<feature type="chain" id="PRO_5021443164" evidence="2">
    <location>
        <begin position="20"/>
        <end position="160"/>
    </location>
</feature>
<dbReference type="AlphaFoldDB" id="A0A505HSM9"/>
<keyword evidence="3" id="KW-0413">Isomerase</keyword>
<keyword evidence="2" id="KW-0732">Signal</keyword>
<dbReference type="VEuPathDB" id="FungiDB:M747DRAFT_328101"/>
<name>A0A505HSM9_ASPNG</name>
<dbReference type="EMBL" id="NKJJ02000001">
    <property type="protein sequence ID" value="TPR01624.1"/>
    <property type="molecule type" value="Genomic_DNA"/>
</dbReference>
<dbReference type="VEuPathDB" id="FungiDB:An18g05510"/>
<gene>
    <name evidence="3" type="ORF">CAN33_0040235</name>
</gene>
<reference evidence="4" key="1">
    <citation type="submission" date="2018-10" db="EMBL/GenBank/DDBJ databases">
        <title>FDA dAtabase for Regulatory Grade micrObial Sequences (FDA-ARGOS): Supporting development and validation of Infectious Disease Dx tests.</title>
        <authorList>
            <person name="Kerrigan L."/>
            <person name="Tallon L."/>
            <person name="Sadzewicz L."/>
            <person name="Sengamalay N."/>
            <person name="Ott S."/>
            <person name="Godinez A."/>
            <person name="Nagaraj S."/>
            <person name="Vavikolanu K."/>
            <person name="Nadendla S."/>
            <person name="George J."/>
            <person name="Sichtig H."/>
        </authorList>
    </citation>
    <scope>NUCLEOTIDE SEQUENCE [LARGE SCALE GENOMIC DNA]</scope>
    <source>
        <strain evidence="4">FDAARGOS_311</strain>
    </source>
</reference>
<accession>A0A505HSM9</accession>
<organism evidence="3 4">
    <name type="scientific">Aspergillus niger</name>
    <dbReference type="NCBI Taxonomy" id="5061"/>
    <lineage>
        <taxon>Eukaryota</taxon>
        <taxon>Fungi</taxon>
        <taxon>Dikarya</taxon>
        <taxon>Ascomycota</taxon>
        <taxon>Pezizomycotina</taxon>
        <taxon>Eurotiomycetes</taxon>
        <taxon>Eurotiomycetidae</taxon>
        <taxon>Eurotiales</taxon>
        <taxon>Aspergillaceae</taxon>
        <taxon>Aspergillus</taxon>
        <taxon>Aspergillus subgen. Circumdati</taxon>
    </lineage>
</organism>
<evidence type="ECO:0000256" key="2">
    <source>
        <dbReference type="SAM" id="SignalP"/>
    </source>
</evidence>
<evidence type="ECO:0000256" key="1">
    <source>
        <dbReference type="SAM" id="MobiDB-lite"/>
    </source>
</evidence>
<sequence>MSLLPVILVTFFLVFCCAAGPIAPFASKRDLESLSPSPSLTTPYVHVASSSVDDDDDNEINALTVVPVTPSSLPQTASSSSTTIEPALSSSAAFIQESSIVAATTSSLSESSSAVTHSRTPAIKHRSRERSRNFIHTHFGDYNVHQPHDWSHRASPRSQY</sequence>
<proteinExistence type="predicted"/>
<dbReference type="Proteomes" id="UP000197666">
    <property type="component" value="Unassembled WGS sequence"/>
</dbReference>
<evidence type="ECO:0000313" key="3">
    <source>
        <dbReference type="EMBL" id="TPR01624.1"/>
    </source>
</evidence>
<comment type="caution">
    <text evidence="3">The sequence shown here is derived from an EMBL/GenBank/DDBJ whole genome shotgun (WGS) entry which is preliminary data.</text>
</comment>
<dbReference type="VEuPathDB" id="FungiDB:ATCC64974_107520"/>
<feature type="region of interest" description="Disordered" evidence="1">
    <location>
        <begin position="110"/>
        <end position="130"/>
    </location>
</feature>
<protein>
    <submittedName>
        <fullName evidence="3">3-beta hydroxysteroid dehydrogenase/isomerase family protein</fullName>
    </submittedName>
</protein>
<evidence type="ECO:0000313" key="4">
    <source>
        <dbReference type="Proteomes" id="UP000197666"/>
    </source>
</evidence>
<dbReference type="GO" id="GO:0016853">
    <property type="term" value="F:isomerase activity"/>
    <property type="evidence" value="ECO:0007669"/>
    <property type="project" value="UniProtKB-KW"/>
</dbReference>
<feature type="signal peptide" evidence="2">
    <location>
        <begin position="1"/>
        <end position="19"/>
    </location>
</feature>